<organism evidence="6">
    <name type="scientific">marine sediment metagenome</name>
    <dbReference type="NCBI Taxonomy" id="412755"/>
    <lineage>
        <taxon>unclassified sequences</taxon>
        <taxon>metagenomes</taxon>
        <taxon>ecological metagenomes</taxon>
    </lineage>
</organism>
<evidence type="ECO:0000256" key="2">
    <source>
        <dbReference type="ARBA" id="ARBA00022723"/>
    </source>
</evidence>
<sequence length="141" mass="15863">MAITHQIYSHYRVNVDREYCQKCKRCINHCSFGALSFNGEKIVAEDTKCVACQRCVVMCPGKAIQIVHNNSYLPPHGNYTTKIRNIIWAQSGEGGVLLSATGNDRPIRSIFDDLLLDACQVTNPSIDPLRETIETKIFFGR</sequence>
<protein>
    <recommendedName>
        <fullName evidence="5">4Fe-4S ferredoxin-type domain-containing protein</fullName>
    </recommendedName>
</protein>
<dbReference type="GO" id="GO:0051539">
    <property type="term" value="F:4 iron, 4 sulfur cluster binding"/>
    <property type="evidence" value="ECO:0007669"/>
    <property type="project" value="UniProtKB-KW"/>
</dbReference>
<dbReference type="PROSITE" id="PS00198">
    <property type="entry name" value="4FE4S_FER_1"/>
    <property type="match status" value="1"/>
</dbReference>
<feature type="domain" description="4Fe-4S ferredoxin-type" evidence="5">
    <location>
        <begin position="11"/>
        <end position="39"/>
    </location>
</feature>
<evidence type="ECO:0000313" key="6">
    <source>
        <dbReference type="EMBL" id="KKM05432.1"/>
    </source>
</evidence>
<dbReference type="EMBL" id="LAZR01016225">
    <property type="protein sequence ID" value="KKM05432.1"/>
    <property type="molecule type" value="Genomic_DNA"/>
</dbReference>
<proteinExistence type="predicted"/>
<dbReference type="PANTHER" id="PTHR43687">
    <property type="entry name" value="ADENYLYLSULFATE REDUCTASE, BETA SUBUNIT"/>
    <property type="match status" value="1"/>
</dbReference>
<keyword evidence="2" id="KW-0479">Metal-binding</keyword>
<dbReference type="AlphaFoldDB" id="A0A0F9HQB8"/>
<name>A0A0F9HQB8_9ZZZZ</name>
<evidence type="ECO:0000256" key="1">
    <source>
        <dbReference type="ARBA" id="ARBA00022485"/>
    </source>
</evidence>
<keyword evidence="3" id="KW-0408">Iron</keyword>
<feature type="domain" description="4Fe-4S ferredoxin-type" evidence="5">
    <location>
        <begin position="40"/>
        <end position="69"/>
    </location>
</feature>
<evidence type="ECO:0000256" key="4">
    <source>
        <dbReference type="ARBA" id="ARBA00023014"/>
    </source>
</evidence>
<dbReference type="Gene3D" id="3.30.70.20">
    <property type="match status" value="1"/>
</dbReference>
<dbReference type="InterPro" id="IPR017896">
    <property type="entry name" value="4Fe4S_Fe-S-bd"/>
</dbReference>
<dbReference type="InterPro" id="IPR050572">
    <property type="entry name" value="Fe-S_Ferredoxin"/>
</dbReference>
<dbReference type="InterPro" id="IPR017900">
    <property type="entry name" value="4Fe4S_Fe_S_CS"/>
</dbReference>
<evidence type="ECO:0000259" key="5">
    <source>
        <dbReference type="PROSITE" id="PS51379"/>
    </source>
</evidence>
<comment type="caution">
    <text evidence="6">The sequence shown here is derived from an EMBL/GenBank/DDBJ whole genome shotgun (WGS) entry which is preliminary data.</text>
</comment>
<reference evidence="6" key="1">
    <citation type="journal article" date="2015" name="Nature">
        <title>Complex archaea that bridge the gap between prokaryotes and eukaryotes.</title>
        <authorList>
            <person name="Spang A."/>
            <person name="Saw J.H."/>
            <person name="Jorgensen S.L."/>
            <person name="Zaremba-Niedzwiedzka K."/>
            <person name="Martijn J."/>
            <person name="Lind A.E."/>
            <person name="van Eijk R."/>
            <person name="Schleper C."/>
            <person name="Guy L."/>
            <person name="Ettema T.J."/>
        </authorList>
    </citation>
    <scope>NUCLEOTIDE SEQUENCE</scope>
</reference>
<dbReference type="SUPFAM" id="SSF54862">
    <property type="entry name" value="4Fe-4S ferredoxins"/>
    <property type="match status" value="1"/>
</dbReference>
<keyword evidence="1" id="KW-0004">4Fe-4S</keyword>
<evidence type="ECO:0000256" key="3">
    <source>
        <dbReference type="ARBA" id="ARBA00023004"/>
    </source>
</evidence>
<dbReference type="PANTHER" id="PTHR43687:SF1">
    <property type="entry name" value="FERREDOXIN III"/>
    <property type="match status" value="1"/>
</dbReference>
<accession>A0A0F9HQB8</accession>
<keyword evidence="4" id="KW-0411">Iron-sulfur</keyword>
<gene>
    <name evidence="6" type="ORF">LCGC14_1754200</name>
</gene>
<dbReference type="PROSITE" id="PS51379">
    <property type="entry name" value="4FE4S_FER_2"/>
    <property type="match status" value="2"/>
</dbReference>
<dbReference type="GO" id="GO:0046872">
    <property type="term" value="F:metal ion binding"/>
    <property type="evidence" value="ECO:0007669"/>
    <property type="project" value="UniProtKB-KW"/>
</dbReference>
<feature type="non-terminal residue" evidence="6">
    <location>
        <position position="141"/>
    </location>
</feature>